<accession>A0A660L0W8</accession>
<dbReference type="SUPFAM" id="SSF46894">
    <property type="entry name" value="C-terminal effector domain of the bipartite response regulators"/>
    <property type="match status" value="1"/>
</dbReference>
<dbReference type="Gene3D" id="1.10.10.10">
    <property type="entry name" value="Winged helix-like DNA-binding domain superfamily/Winged helix DNA-binding domain"/>
    <property type="match status" value="1"/>
</dbReference>
<sequence length="257" mass="27591">MRAGAWVATLHAVAMRPAEETVSSAPPWGDAEAGRRPPTPSGPPPRTGRSPSLALVDEGSADLRPTLTLTVLDAAGAHLGGRALDLGLAGLELLTLLQRHPRGLNAEELAAELRGDRGSSATVRVLVHRVRKRLGPWIDAAPYRLTVPVDTDARHVEALLTRGAVRAAAHAYPGPLLPQSEAPGIVREREALDAWVRHAVISSDDPEALWAWVRTRSGQDDAPAWKRLLANVPYSDPRRSLAASRLLLLRAAYSSRP</sequence>
<evidence type="ECO:0000313" key="2">
    <source>
        <dbReference type="EMBL" id="RKQ86864.1"/>
    </source>
</evidence>
<feature type="compositionally biased region" description="Pro residues" evidence="1">
    <location>
        <begin position="37"/>
        <end position="46"/>
    </location>
</feature>
<dbReference type="AlphaFoldDB" id="A0A660L0W8"/>
<gene>
    <name evidence="2" type="ORF">C8N24_4879</name>
</gene>
<dbReference type="InterPro" id="IPR036388">
    <property type="entry name" value="WH-like_DNA-bd_sf"/>
</dbReference>
<dbReference type="OrthoDB" id="3928741at2"/>
<proteinExistence type="predicted"/>
<protein>
    <submittedName>
        <fullName evidence="2">Transcriptional regulator</fullName>
    </submittedName>
</protein>
<keyword evidence="3" id="KW-1185">Reference proteome</keyword>
<name>A0A660L0W8_9ACTN</name>
<organism evidence="2 3">
    <name type="scientific">Solirubrobacter pauli</name>
    <dbReference type="NCBI Taxonomy" id="166793"/>
    <lineage>
        <taxon>Bacteria</taxon>
        <taxon>Bacillati</taxon>
        <taxon>Actinomycetota</taxon>
        <taxon>Thermoleophilia</taxon>
        <taxon>Solirubrobacterales</taxon>
        <taxon>Solirubrobacteraceae</taxon>
        <taxon>Solirubrobacter</taxon>
    </lineage>
</organism>
<dbReference type="GO" id="GO:0006355">
    <property type="term" value="P:regulation of DNA-templated transcription"/>
    <property type="evidence" value="ECO:0007669"/>
    <property type="project" value="InterPro"/>
</dbReference>
<dbReference type="Proteomes" id="UP000278962">
    <property type="component" value="Unassembled WGS sequence"/>
</dbReference>
<dbReference type="InterPro" id="IPR016032">
    <property type="entry name" value="Sig_transdc_resp-reg_C-effctor"/>
</dbReference>
<comment type="caution">
    <text evidence="2">The sequence shown here is derived from an EMBL/GenBank/DDBJ whole genome shotgun (WGS) entry which is preliminary data.</text>
</comment>
<dbReference type="GO" id="GO:0003677">
    <property type="term" value="F:DNA binding"/>
    <property type="evidence" value="ECO:0007669"/>
    <property type="project" value="InterPro"/>
</dbReference>
<feature type="region of interest" description="Disordered" evidence="1">
    <location>
        <begin position="16"/>
        <end position="53"/>
    </location>
</feature>
<reference evidence="2 3" key="1">
    <citation type="submission" date="2018-10" db="EMBL/GenBank/DDBJ databases">
        <title>Genomic Encyclopedia of Archaeal and Bacterial Type Strains, Phase II (KMG-II): from individual species to whole genera.</title>
        <authorList>
            <person name="Goeker M."/>
        </authorList>
    </citation>
    <scope>NUCLEOTIDE SEQUENCE [LARGE SCALE GENOMIC DNA]</scope>
    <source>
        <strain evidence="2 3">DSM 14954</strain>
    </source>
</reference>
<dbReference type="EMBL" id="RBIL01000002">
    <property type="protein sequence ID" value="RKQ86864.1"/>
    <property type="molecule type" value="Genomic_DNA"/>
</dbReference>
<evidence type="ECO:0000313" key="3">
    <source>
        <dbReference type="Proteomes" id="UP000278962"/>
    </source>
</evidence>
<evidence type="ECO:0000256" key="1">
    <source>
        <dbReference type="SAM" id="MobiDB-lite"/>
    </source>
</evidence>